<proteinExistence type="predicted"/>
<reference evidence="9" key="1">
    <citation type="submission" date="2016-10" db="EMBL/GenBank/DDBJ databases">
        <authorList>
            <person name="de Groot N.N."/>
        </authorList>
    </citation>
    <scope>NUCLEOTIDE SEQUENCE</scope>
</reference>
<evidence type="ECO:0000256" key="5">
    <source>
        <dbReference type="ARBA" id="ARBA00022989"/>
    </source>
</evidence>
<feature type="domain" description="Mce/MlaD" evidence="8">
    <location>
        <begin position="44"/>
        <end position="132"/>
    </location>
</feature>
<feature type="transmembrane region" description="Helical" evidence="7">
    <location>
        <begin position="21"/>
        <end position="40"/>
    </location>
</feature>
<dbReference type="Pfam" id="PF02470">
    <property type="entry name" value="MlaD"/>
    <property type="match status" value="3"/>
</dbReference>
<evidence type="ECO:0000256" key="6">
    <source>
        <dbReference type="ARBA" id="ARBA00023136"/>
    </source>
</evidence>
<dbReference type="AlphaFoldDB" id="A0A1W1CQH5"/>
<dbReference type="InterPro" id="IPR003399">
    <property type="entry name" value="Mce/MlaD"/>
</dbReference>
<dbReference type="InterPro" id="IPR051800">
    <property type="entry name" value="PqiA-PqiB_transport"/>
</dbReference>
<name>A0A1W1CQH5_9ZZZZ</name>
<dbReference type="PANTHER" id="PTHR30462:SF2">
    <property type="entry name" value="INTERMEMBRANE TRANSPORT PROTEIN PQIB"/>
    <property type="match status" value="1"/>
</dbReference>
<keyword evidence="3" id="KW-0997">Cell inner membrane</keyword>
<sequence length="570" mass="64362">MQRYNVPKVKESKGIQILTTIWLVPFLAMIIALWLAFQYYTKIGPTIKISFKSNVGLIANQSQIKMRDVTVGMITKISLSDDGKGVIVQAEMNKEVASYLNNKAKFWIVHPDVGSHGVSGLDTLLSGSYIKIYGVKDEYTKRQFIGLEKPYIDKEAEGTYYLLSAPKSYNISEGSNVYYRMIKVGRVERVGIAPNGEKINFTVFVDNQYAQYVNKKSKFYAQSSLSLDFSKGKLDMQIASISHLVHGGVSIYTPIQTLKEKKEYKIAKGDVFPLYKSLNQLKSKQLINGEESQIYIFIFKNSQHELEIGSPIEFQGFQVGYVTDIENHFTNNKQIIESKIYALLYTSAFKNKNDSNGSSAIKRLVSKGLKAKLNKTLPLIGAEYIDLVFNNKIKAKLKKIGKYTSLPTLRKDKSSDIISEVKELIIKLKKLPLEKLLNATTALIDNNNKPIKKVLTDLDKVIVKSGKPIEKILKDLEKIMKNIDKTVQNLNILTTNENLQQLPENIQYTLQELDNTLIELQNFTKGYDSNSQFSAELSATLQELSLASESISRISRKLERKPNALLLGDD</sequence>
<evidence type="ECO:0000313" key="9">
    <source>
        <dbReference type="EMBL" id="SFV68160.1"/>
    </source>
</evidence>
<dbReference type="GO" id="GO:0005886">
    <property type="term" value="C:plasma membrane"/>
    <property type="evidence" value="ECO:0007669"/>
    <property type="project" value="UniProtKB-SubCell"/>
</dbReference>
<keyword evidence="5 7" id="KW-1133">Transmembrane helix</keyword>
<keyword evidence="4 7" id="KW-0812">Transmembrane</keyword>
<feature type="domain" description="Mce/MlaD" evidence="8">
    <location>
        <begin position="295"/>
        <end position="388"/>
    </location>
</feature>
<protein>
    <submittedName>
        <fullName evidence="9">Paraquat-inducible protein B</fullName>
    </submittedName>
</protein>
<accession>A0A1W1CQH5</accession>
<keyword evidence="6 7" id="KW-0472">Membrane</keyword>
<dbReference type="EMBL" id="FPHN01000244">
    <property type="protein sequence ID" value="SFV68160.1"/>
    <property type="molecule type" value="Genomic_DNA"/>
</dbReference>
<evidence type="ECO:0000256" key="2">
    <source>
        <dbReference type="ARBA" id="ARBA00022475"/>
    </source>
</evidence>
<organism evidence="9">
    <name type="scientific">hydrothermal vent metagenome</name>
    <dbReference type="NCBI Taxonomy" id="652676"/>
    <lineage>
        <taxon>unclassified sequences</taxon>
        <taxon>metagenomes</taxon>
        <taxon>ecological metagenomes</taxon>
    </lineage>
</organism>
<evidence type="ECO:0000256" key="3">
    <source>
        <dbReference type="ARBA" id="ARBA00022519"/>
    </source>
</evidence>
<evidence type="ECO:0000256" key="4">
    <source>
        <dbReference type="ARBA" id="ARBA00022692"/>
    </source>
</evidence>
<keyword evidence="2" id="KW-1003">Cell membrane</keyword>
<evidence type="ECO:0000256" key="7">
    <source>
        <dbReference type="SAM" id="Phobius"/>
    </source>
</evidence>
<evidence type="ECO:0000256" key="1">
    <source>
        <dbReference type="ARBA" id="ARBA00004533"/>
    </source>
</evidence>
<feature type="domain" description="Mce/MlaD" evidence="8">
    <location>
        <begin position="158"/>
        <end position="219"/>
    </location>
</feature>
<comment type="subcellular location">
    <subcellularLocation>
        <location evidence="1">Cell inner membrane</location>
    </subcellularLocation>
</comment>
<evidence type="ECO:0000259" key="8">
    <source>
        <dbReference type="Pfam" id="PF02470"/>
    </source>
</evidence>
<gene>
    <name evidence="9" type="ORF">MNB_SV-14-574</name>
</gene>
<dbReference type="PANTHER" id="PTHR30462">
    <property type="entry name" value="INTERMEMBRANE TRANSPORT PROTEIN PQIB-RELATED"/>
    <property type="match status" value="1"/>
</dbReference>
<dbReference type="Gene3D" id="1.10.287.950">
    <property type="entry name" value="Methyl-accepting chemotaxis protein"/>
    <property type="match status" value="1"/>
</dbReference>